<keyword evidence="5" id="KW-1185">Reference proteome</keyword>
<reference evidence="4 5" key="1">
    <citation type="submission" date="2023-12" db="EMBL/GenBank/DDBJ databases">
        <title>Sinomonas terricola sp. nov, isolated from litchi orchard soil in Guangdong, PR China.</title>
        <authorList>
            <person name="Jiaxin W."/>
            <person name="Yang Z."/>
            <person name="Honghui Z."/>
        </authorList>
    </citation>
    <scope>NUCLEOTIDE SEQUENCE [LARGE SCALE GENOMIC DNA]</scope>
    <source>
        <strain evidence="4 5">JGH33</strain>
    </source>
</reference>
<name>A0ABU5T720_9MICC</name>
<proteinExistence type="predicted"/>
<protein>
    <submittedName>
        <fullName evidence="4">NAD(P)H-binding protein</fullName>
    </submittedName>
</protein>
<dbReference type="PANTHER" id="PTHR47128:SF2">
    <property type="entry name" value="PROTEIN HIGH CHLOROPHYLL FLUORESCENCE PHENOTYPE 244, CHLOROPLASTIC"/>
    <property type="match status" value="1"/>
</dbReference>
<comment type="caution">
    <text evidence="4">The sequence shown here is derived from an EMBL/GenBank/DDBJ whole genome shotgun (WGS) entry which is preliminary data.</text>
</comment>
<dbReference type="RefSeq" id="WP_323279355.1">
    <property type="nucleotide sequence ID" value="NZ_JAYGGQ010000009.1"/>
</dbReference>
<evidence type="ECO:0000259" key="3">
    <source>
        <dbReference type="Pfam" id="PF13460"/>
    </source>
</evidence>
<evidence type="ECO:0000256" key="1">
    <source>
        <dbReference type="ARBA" id="ARBA00022531"/>
    </source>
</evidence>
<feature type="domain" description="NAD(P)-binding" evidence="3">
    <location>
        <begin position="9"/>
        <end position="146"/>
    </location>
</feature>
<dbReference type="Pfam" id="PF13460">
    <property type="entry name" value="NAD_binding_10"/>
    <property type="match status" value="1"/>
</dbReference>
<dbReference type="InterPro" id="IPR016040">
    <property type="entry name" value="NAD(P)-bd_dom"/>
</dbReference>
<organism evidence="4 5">
    <name type="scientific">Sinomonas terricola</name>
    <dbReference type="NCBI Taxonomy" id="3110330"/>
    <lineage>
        <taxon>Bacteria</taxon>
        <taxon>Bacillati</taxon>
        <taxon>Actinomycetota</taxon>
        <taxon>Actinomycetes</taxon>
        <taxon>Micrococcales</taxon>
        <taxon>Micrococcaceae</taxon>
        <taxon>Sinomonas</taxon>
    </lineage>
</organism>
<evidence type="ECO:0000313" key="5">
    <source>
        <dbReference type="Proteomes" id="UP001304769"/>
    </source>
</evidence>
<evidence type="ECO:0000256" key="2">
    <source>
        <dbReference type="ARBA" id="ARBA00023276"/>
    </source>
</evidence>
<sequence>MTATILVTGGTGTLGRQVVTRLRDAGRSVRVLSRHGGAADHGVEYVAGDLATGEGIETAVAGIGTIVHCAGTQKGDGDKARHLVDAAQRAGVGHIVFISVVGADTIPVVSGIDRAAFAYFASKRDAEQVIETSGIPWTTLRATQFHELTLMTAKAMAKLPVIPAPSGFRFQPVDSGEVADRLVELALGAPQGLVPDLAGPTVYPMGDLIRSYLAAAGLRRALLPVPMAGRAARAIRGGANLAPDRAVGRRTWEEFLAAQSLVRV</sequence>
<dbReference type="Proteomes" id="UP001304769">
    <property type="component" value="Unassembled WGS sequence"/>
</dbReference>
<dbReference type="InterPro" id="IPR036291">
    <property type="entry name" value="NAD(P)-bd_dom_sf"/>
</dbReference>
<gene>
    <name evidence="4" type="ORF">SPF06_12225</name>
</gene>
<dbReference type="InterPro" id="IPR044256">
    <property type="entry name" value="HCF244-like"/>
</dbReference>
<dbReference type="Gene3D" id="3.40.50.720">
    <property type="entry name" value="NAD(P)-binding Rossmann-like Domain"/>
    <property type="match status" value="1"/>
</dbReference>
<keyword evidence="2" id="KW-0604">Photosystem II</keyword>
<evidence type="ECO:0000313" key="4">
    <source>
        <dbReference type="EMBL" id="MEA5455491.1"/>
    </source>
</evidence>
<accession>A0ABU5T720</accession>
<dbReference type="PANTHER" id="PTHR47128">
    <property type="match status" value="1"/>
</dbReference>
<keyword evidence="1" id="KW-0602">Photosynthesis</keyword>
<dbReference type="EMBL" id="JAYGGQ010000009">
    <property type="protein sequence ID" value="MEA5455491.1"/>
    <property type="molecule type" value="Genomic_DNA"/>
</dbReference>
<dbReference type="SUPFAM" id="SSF51735">
    <property type="entry name" value="NAD(P)-binding Rossmann-fold domains"/>
    <property type="match status" value="1"/>
</dbReference>